<dbReference type="Proteomes" id="UP000784294">
    <property type="component" value="Unassembled WGS sequence"/>
</dbReference>
<accession>A0A3S5CS36</accession>
<name>A0A3S5CS36_9PLAT</name>
<evidence type="ECO:0000313" key="3">
    <source>
        <dbReference type="Proteomes" id="UP000784294"/>
    </source>
</evidence>
<protein>
    <submittedName>
        <fullName evidence="2">Uncharacterized protein</fullName>
    </submittedName>
</protein>
<evidence type="ECO:0000313" key="2">
    <source>
        <dbReference type="EMBL" id="VEL31918.1"/>
    </source>
</evidence>
<reference evidence="2" key="1">
    <citation type="submission" date="2018-11" db="EMBL/GenBank/DDBJ databases">
        <authorList>
            <consortium name="Pathogen Informatics"/>
        </authorList>
    </citation>
    <scope>NUCLEOTIDE SEQUENCE</scope>
</reference>
<feature type="region of interest" description="Disordered" evidence="1">
    <location>
        <begin position="43"/>
        <end position="65"/>
    </location>
</feature>
<organism evidence="2 3">
    <name type="scientific">Protopolystoma xenopodis</name>
    <dbReference type="NCBI Taxonomy" id="117903"/>
    <lineage>
        <taxon>Eukaryota</taxon>
        <taxon>Metazoa</taxon>
        <taxon>Spiralia</taxon>
        <taxon>Lophotrochozoa</taxon>
        <taxon>Platyhelminthes</taxon>
        <taxon>Monogenea</taxon>
        <taxon>Polyopisthocotylea</taxon>
        <taxon>Polystomatidea</taxon>
        <taxon>Polystomatidae</taxon>
        <taxon>Protopolystoma</taxon>
    </lineage>
</organism>
<proteinExistence type="predicted"/>
<keyword evidence="3" id="KW-1185">Reference proteome</keyword>
<comment type="caution">
    <text evidence="2">The sequence shown here is derived from an EMBL/GenBank/DDBJ whole genome shotgun (WGS) entry which is preliminary data.</text>
</comment>
<gene>
    <name evidence="2" type="ORF">PXEA_LOCUS25358</name>
</gene>
<dbReference type="EMBL" id="CAAALY010128016">
    <property type="protein sequence ID" value="VEL31918.1"/>
    <property type="molecule type" value="Genomic_DNA"/>
</dbReference>
<dbReference type="AlphaFoldDB" id="A0A3S5CS36"/>
<evidence type="ECO:0000256" key="1">
    <source>
        <dbReference type="SAM" id="MobiDB-lite"/>
    </source>
</evidence>
<sequence length="99" mass="10870">MLLLIPFVVPSIAFPTSHHHDHPKAGLFTAYLMQLINISPKDAKSSSCLSLPPGPNGRPMMTPQTRMHNYLPNGRSCESKTDCMKSGPHVMAVVVKQCE</sequence>